<dbReference type="EMBL" id="BMAO01020267">
    <property type="protein sequence ID" value="GFQ66170.1"/>
    <property type="molecule type" value="Genomic_DNA"/>
</dbReference>
<comment type="caution">
    <text evidence="1">The sequence shown here is derived from an EMBL/GenBank/DDBJ whole genome shotgun (WGS) entry which is preliminary data.</text>
</comment>
<reference evidence="1" key="1">
    <citation type="submission" date="2020-07" db="EMBL/GenBank/DDBJ databases">
        <title>Multicomponent nature underlies the extraordinary mechanical properties of spider dragline silk.</title>
        <authorList>
            <person name="Kono N."/>
            <person name="Nakamura H."/>
            <person name="Mori M."/>
            <person name="Yoshida Y."/>
            <person name="Ohtoshi R."/>
            <person name="Malay A.D."/>
            <person name="Moran D.A.P."/>
            <person name="Tomita M."/>
            <person name="Numata K."/>
            <person name="Arakawa K."/>
        </authorList>
    </citation>
    <scope>NUCLEOTIDE SEQUENCE</scope>
</reference>
<proteinExistence type="predicted"/>
<feature type="non-terminal residue" evidence="1">
    <location>
        <position position="1"/>
    </location>
</feature>
<evidence type="ECO:0000313" key="1">
    <source>
        <dbReference type="EMBL" id="GFQ66170.1"/>
    </source>
</evidence>
<name>A0A8X6K650_TRICU</name>
<gene>
    <name evidence="1" type="ORF">TNCT_86251</name>
</gene>
<sequence length="142" mass="16164">NVGSNLPFVTFALPTPADKIQLVLPFWTFGREVETTLDAMFQEPIEYTAPDFVARLVTCMKNCVSCSIRTLKLTRERPTSLHQDTCRAVPSRCFFTLLERRSRIFHYAIKVPRARQDDLTADILSDVEALLAANKDSVLTWL</sequence>
<accession>A0A8X6K650</accession>
<dbReference type="Proteomes" id="UP000887116">
    <property type="component" value="Unassembled WGS sequence"/>
</dbReference>
<protein>
    <submittedName>
        <fullName evidence="1">Uncharacterized protein</fullName>
    </submittedName>
</protein>
<dbReference type="AlphaFoldDB" id="A0A8X6K650"/>
<organism evidence="1 2">
    <name type="scientific">Trichonephila clavata</name>
    <name type="common">Joro spider</name>
    <name type="synonym">Nephila clavata</name>
    <dbReference type="NCBI Taxonomy" id="2740835"/>
    <lineage>
        <taxon>Eukaryota</taxon>
        <taxon>Metazoa</taxon>
        <taxon>Ecdysozoa</taxon>
        <taxon>Arthropoda</taxon>
        <taxon>Chelicerata</taxon>
        <taxon>Arachnida</taxon>
        <taxon>Araneae</taxon>
        <taxon>Araneomorphae</taxon>
        <taxon>Entelegynae</taxon>
        <taxon>Araneoidea</taxon>
        <taxon>Nephilidae</taxon>
        <taxon>Trichonephila</taxon>
    </lineage>
</organism>
<keyword evidence="2" id="KW-1185">Reference proteome</keyword>
<evidence type="ECO:0000313" key="2">
    <source>
        <dbReference type="Proteomes" id="UP000887116"/>
    </source>
</evidence>